<dbReference type="AlphaFoldDB" id="A0A8X6MA00"/>
<sequence>MASLRLLVVCAIAFLCFFQKGVNGTYHNGTHYTRRVVHHHTGAPSLAGGLRRTGNNFVNGAKRVGGNIGPLGGVFNGLGNVVNYAVNGTNSLIDNANDFAASTVKGAYNGVQNIGKDRLKTESVAFTNDKIIRKEAVI</sequence>
<feature type="chain" id="PRO_5036500223" evidence="1">
    <location>
        <begin position="25"/>
        <end position="138"/>
    </location>
</feature>
<proteinExistence type="predicted"/>
<dbReference type="EMBL" id="BMAW01043229">
    <property type="protein sequence ID" value="GFS38277.1"/>
    <property type="molecule type" value="Genomic_DNA"/>
</dbReference>
<evidence type="ECO:0000313" key="2">
    <source>
        <dbReference type="EMBL" id="GFS38277.1"/>
    </source>
</evidence>
<evidence type="ECO:0000256" key="1">
    <source>
        <dbReference type="SAM" id="SignalP"/>
    </source>
</evidence>
<accession>A0A8X6MA00</accession>
<reference evidence="2" key="1">
    <citation type="submission" date="2020-08" db="EMBL/GenBank/DDBJ databases">
        <title>Multicomponent nature underlies the extraordinary mechanical properties of spider dragline silk.</title>
        <authorList>
            <person name="Kono N."/>
            <person name="Nakamura H."/>
            <person name="Mori M."/>
            <person name="Yoshida Y."/>
            <person name="Ohtoshi R."/>
            <person name="Malay A.D."/>
            <person name="Moran D.A.P."/>
            <person name="Tomita M."/>
            <person name="Numata K."/>
            <person name="Arakawa K."/>
        </authorList>
    </citation>
    <scope>NUCLEOTIDE SEQUENCE</scope>
</reference>
<name>A0A8X6MA00_NEPPI</name>
<dbReference type="Proteomes" id="UP000887013">
    <property type="component" value="Unassembled WGS sequence"/>
</dbReference>
<feature type="signal peptide" evidence="1">
    <location>
        <begin position="1"/>
        <end position="24"/>
    </location>
</feature>
<keyword evidence="3" id="KW-1185">Reference proteome</keyword>
<evidence type="ECO:0000313" key="3">
    <source>
        <dbReference type="Proteomes" id="UP000887013"/>
    </source>
</evidence>
<protein>
    <submittedName>
        <fullName evidence="2">Uncharacterized protein</fullName>
    </submittedName>
</protein>
<keyword evidence="1" id="KW-0732">Signal</keyword>
<organism evidence="2 3">
    <name type="scientific">Nephila pilipes</name>
    <name type="common">Giant wood spider</name>
    <name type="synonym">Nephila maculata</name>
    <dbReference type="NCBI Taxonomy" id="299642"/>
    <lineage>
        <taxon>Eukaryota</taxon>
        <taxon>Metazoa</taxon>
        <taxon>Ecdysozoa</taxon>
        <taxon>Arthropoda</taxon>
        <taxon>Chelicerata</taxon>
        <taxon>Arachnida</taxon>
        <taxon>Araneae</taxon>
        <taxon>Araneomorphae</taxon>
        <taxon>Entelegynae</taxon>
        <taxon>Araneoidea</taxon>
        <taxon>Nephilidae</taxon>
        <taxon>Nephila</taxon>
    </lineage>
</organism>
<comment type="caution">
    <text evidence="2">The sequence shown here is derived from an EMBL/GenBank/DDBJ whole genome shotgun (WGS) entry which is preliminary data.</text>
</comment>
<gene>
    <name evidence="2" type="ORF">NPIL_594511</name>
</gene>